<dbReference type="AlphaFoldDB" id="A0BKD2"/>
<protein>
    <submittedName>
        <fullName evidence="1">Uncharacterized protein</fullName>
    </submittedName>
</protein>
<proteinExistence type="predicted"/>
<dbReference type="GeneID" id="5012185"/>
<sequence length="145" mass="17234">MSKEKKIESSMLTFFVQEMNQDFWEQTQTTELDSQEFLIEHEFVREARKEVKVKVKHTLLVLGEEYLYKISPKQNLKRVPLNILHFDTIPKLPEDHLLQLNSENQLQGFKLTYASKILQVFTSQFCCFFVMVSYFKTKMSALFIP</sequence>
<name>A0BKD2_PARTE</name>
<dbReference type="InParanoid" id="A0BKD2"/>
<dbReference type="HOGENOM" id="CLU_1790644_0_0_1"/>
<evidence type="ECO:0000313" key="1">
    <source>
        <dbReference type="EMBL" id="CAK58999.1"/>
    </source>
</evidence>
<accession>A0BKD2</accession>
<gene>
    <name evidence="1" type="ORF">GSPATT00029630001</name>
</gene>
<organism evidence="1 2">
    <name type="scientific">Paramecium tetraurelia</name>
    <dbReference type="NCBI Taxonomy" id="5888"/>
    <lineage>
        <taxon>Eukaryota</taxon>
        <taxon>Sar</taxon>
        <taxon>Alveolata</taxon>
        <taxon>Ciliophora</taxon>
        <taxon>Intramacronucleata</taxon>
        <taxon>Oligohymenophorea</taxon>
        <taxon>Peniculida</taxon>
        <taxon>Parameciidae</taxon>
        <taxon>Paramecium</taxon>
    </lineage>
</organism>
<dbReference type="Proteomes" id="UP000000600">
    <property type="component" value="Unassembled WGS sequence"/>
</dbReference>
<dbReference type="KEGG" id="ptm:GSPATT00029630001"/>
<dbReference type="RefSeq" id="XP_001426397.1">
    <property type="nucleotide sequence ID" value="XM_001426360.1"/>
</dbReference>
<keyword evidence="2" id="KW-1185">Reference proteome</keyword>
<evidence type="ECO:0000313" key="2">
    <source>
        <dbReference type="Proteomes" id="UP000000600"/>
    </source>
</evidence>
<reference evidence="1 2" key="1">
    <citation type="journal article" date="2006" name="Nature">
        <title>Global trends of whole-genome duplications revealed by the ciliate Paramecium tetraurelia.</title>
        <authorList>
            <consortium name="Genoscope"/>
            <person name="Aury J.-M."/>
            <person name="Jaillon O."/>
            <person name="Duret L."/>
            <person name="Noel B."/>
            <person name="Jubin C."/>
            <person name="Porcel B.M."/>
            <person name="Segurens B."/>
            <person name="Daubin V."/>
            <person name="Anthouard V."/>
            <person name="Aiach N."/>
            <person name="Arnaiz O."/>
            <person name="Billaut A."/>
            <person name="Beisson J."/>
            <person name="Blanc I."/>
            <person name="Bouhouche K."/>
            <person name="Camara F."/>
            <person name="Duharcourt S."/>
            <person name="Guigo R."/>
            <person name="Gogendeau D."/>
            <person name="Katinka M."/>
            <person name="Keller A.-M."/>
            <person name="Kissmehl R."/>
            <person name="Klotz C."/>
            <person name="Koll F."/>
            <person name="Le Moue A."/>
            <person name="Lepere C."/>
            <person name="Malinsky S."/>
            <person name="Nowacki M."/>
            <person name="Nowak J.K."/>
            <person name="Plattner H."/>
            <person name="Poulain J."/>
            <person name="Ruiz F."/>
            <person name="Serrano V."/>
            <person name="Zagulski M."/>
            <person name="Dessen P."/>
            <person name="Betermier M."/>
            <person name="Weissenbach J."/>
            <person name="Scarpelli C."/>
            <person name="Schachter V."/>
            <person name="Sperling L."/>
            <person name="Meyer E."/>
            <person name="Cohen J."/>
            <person name="Wincker P."/>
        </authorList>
    </citation>
    <scope>NUCLEOTIDE SEQUENCE [LARGE SCALE GENOMIC DNA]</scope>
    <source>
        <strain evidence="1 2">Stock d4-2</strain>
    </source>
</reference>
<dbReference type="EMBL" id="CT868000">
    <property type="protein sequence ID" value="CAK58999.1"/>
    <property type="molecule type" value="Genomic_DNA"/>
</dbReference>